<reference evidence="2 3" key="1">
    <citation type="submission" date="2018-10" db="EMBL/GenBank/DDBJ databases">
        <title>Transmission dynamics of multidrug resistant bacteria on intensive care unit surfaces.</title>
        <authorList>
            <person name="D'Souza A.W."/>
            <person name="Potter R.F."/>
            <person name="Wallace M."/>
            <person name="Shupe A."/>
            <person name="Patel S."/>
            <person name="Sun S."/>
            <person name="Gul D."/>
            <person name="Kwon J.H."/>
            <person name="Andleeb S."/>
            <person name="Burnham C.-A.D."/>
            <person name="Dantas G."/>
        </authorList>
    </citation>
    <scope>NUCLEOTIDE SEQUENCE [LARGE SCALE GENOMIC DNA]</scope>
    <source>
        <strain evidence="2 3">EC_073</strain>
    </source>
</reference>
<dbReference type="AlphaFoldDB" id="A0A3R9A353"/>
<evidence type="ECO:0000313" key="3">
    <source>
        <dbReference type="Proteomes" id="UP000275321"/>
    </source>
</evidence>
<feature type="transmembrane region" description="Helical" evidence="1">
    <location>
        <begin position="140"/>
        <end position="157"/>
    </location>
</feature>
<keyword evidence="1" id="KW-0812">Transmembrane</keyword>
<comment type="caution">
    <text evidence="2">The sequence shown here is derived from an EMBL/GenBank/DDBJ whole genome shotgun (WGS) entry which is preliminary data.</text>
</comment>
<dbReference type="Pfam" id="PF14264">
    <property type="entry name" value="Glucos_trans_II"/>
    <property type="match status" value="1"/>
</dbReference>
<evidence type="ECO:0008006" key="4">
    <source>
        <dbReference type="Google" id="ProtNLM"/>
    </source>
</evidence>
<gene>
    <name evidence="2" type="ORF">EGK68_14315</name>
</gene>
<keyword evidence="1" id="KW-0472">Membrane</keyword>
<feature type="transmembrane region" description="Helical" evidence="1">
    <location>
        <begin position="252"/>
        <end position="274"/>
    </location>
</feature>
<organism evidence="2 3">
    <name type="scientific">Enterobacter cloacae</name>
    <dbReference type="NCBI Taxonomy" id="550"/>
    <lineage>
        <taxon>Bacteria</taxon>
        <taxon>Pseudomonadati</taxon>
        <taxon>Pseudomonadota</taxon>
        <taxon>Gammaproteobacteria</taxon>
        <taxon>Enterobacterales</taxon>
        <taxon>Enterobacteriaceae</taxon>
        <taxon>Enterobacter</taxon>
        <taxon>Enterobacter cloacae complex</taxon>
    </lineage>
</organism>
<accession>A0A3R9A353</accession>
<sequence length="489" mass="55432">MNKKSMLAIFLIVCFLILPILLAGQYYIDDMGRATRGYMWWGLDGRPASDFLMSKLMFSKNMVDIFPLPLIIGASALACSMYMFYVKYINAGIGGVLIVTCYLISPSTPEILSYRFDSLPLLLSISIPLIVISFKDQGKMIEFVIGSVLCCVVFCIYQASVNLLVICFIIECTARMWLGFGLSESLIRLTLRAVQISVAAVVYMKLILPLTFSGDHSANHPAVESSDILTRVISNANEYYNFLDVRFFNGSLLIFISAVFAISFISSAFIILNARRNSVDSPLSQWLSFVFLMLSPFVVVTFSLGVVLTLQNSMTYFSRLYLGIGGVSLYAAFCFHLLCKQFKLNLLNYATAIPMLYLFVYVYSFGVASKAQSEYTSTIINDIRIKTDDLSFDYFVFSGRYAKSPVLINSEQNFPIFKFNIPNYFYNWYWPYKRFEMDGLTLKKQPSKDLVSESLSNMCSSRLVSKGKRFDLYLYKNVLVVDFDLSCRS</sequence>
<name>A0A3R9A353_ENTCL</name>
<dbReference type="Proteomes" id="UP000275321">
    <property type="component" value="Unassembled WGS sequence"/>
</dbReference>
<dbReference type="InterPro" id="IPR025686">
    <property type="entry name" value="Glucos_trans_II"/>
</dbReference>
<feature type="transmembrane region" description="Helical" evidence="1">
    <location>
        <begin position="320"/>
        <end position="339"/>
    </location>
</feature>
<feature type="transmembrane region" description="Helical" evidence="1">
    <location>
        <begin position="346"/>
        <end position="366"/>
    </location>
</feature>
<protein>
    <recommendedName>
        <fullName evidence="4">Glucosyltransferase domain-containing protein</fullName>
    </recommendedName>
</protein>
<evidence type="ECO:0000256" key="1">
    <source>
        <dbReference type="SAM" id="Phobius"/>
    </source>
</evidence>
<feature type="transmembrane region" description="Helical" evidence="1">
    <location>
        <begin position="88"/>
        <end position="105"/>
    </location>
</feature>
<dbReference type="EMBL" id="RHWT01000018">
    <property type="protein sequence ID" value="RSB29917.1"/>
    <property type="molecule type" value="Genomic_DNA"/>
</dbReference>
<feature type="transmembrane region" description="Helical" evidence="1">
    <location>
        <begin position="286"/>
        <end position="308"/>
    </location>
</feature>
<keyword evidence="1" id="KW-1133">Transmembrane helix</keyword>
<proteinExistence type="predicted"/>
<dbReference type="RefSeq" id="WP_125365384.1">
    <property type="nucleotide sequence ID" value="NZ_RHWT01000018.1"/>
</dbReference>
<feature type="transmembrane region" description="Helical" evidence="1">
    <location>
        <begin position="65"/>
        <end position="83"/>
    </location>
</feature>
<evidence type="ECO:0000313" key="2">
    <source>
        <dbReference type="EMBL" id="RSB29917.1"/>
    </source>
</evidence>